<dbReference type="Proteomes" id="UP000595374">
    <property type="component" value="Chromosome"/>
</dbReference>
<sequence>MPRFSPRFSPRLTLSTAVLGLAALGMSACGPSVGSDSAAGADVDFTGVEPAESITFWSNHPGGSMEIEEEIIAGFTEESGIEVQLVTAGANYEEVSQRFQTAQTSDDVGDMVVVSDATWFTNFANDSLLPVDQALEAAGADTSTYQETLYDDYLYDDAHYAVPYARSTPIFYYNKDQYAEAGLEDRAPATWDEVKANSEQLQEAEVANSALAYPKEDSYPAWILGNLVWGYGGGWSSEWDMSAMTSPETVEAVQFAQDSTQDGWATVSSGTPEDDFAAGATSQILASTGSLKGILDTADFEVGVGFLPGGPAETEAVVPTGGAGVAISAKSSPEEQLASAMFLDYLTNSANTALFSEGTGYLPVRTDADMGAVYETTPQFQVAVEQLAKTRTQDPGRVLLPGGDLTIAKSLQTILTSNVDVTEQLQSAQDEMQSLYDNDVPEKLK</sequence>
<dbReference type="InterPro" id="IPR050490">
    <property type="entry name" value="Bact_solute-bd_prot1"/>
</dbReference>
<dbReference type="PANTHER" id="PTHR43649">
    <property type="entry name" value="ARABINOSE-BINDING PROTEIN-RELATED"/>
    <property type="match status" value="1"/>
</dbReference>
<protein>
    <submittedName>
        <fullName evidence="2">ABC transporter substrate-binding protein</fullName>
    </submittedName>
</protein>
<dbReference type="CDD" id="cd14748">
    <property type="entry name" value="PBP2_UgpB"/>
    <property type="match status" value="1"/>
</dbReference>
<dbReference type="Pfam" id="PF13416">
    <property type="entry name" value="SBP_bac_8"/>
    <property type="match status" value="1"/>
</dbReference>
<dbReference type="RefSeq" id="WP_198500142.1">
    <property type="nucleotide sequence ID" value="NZ_CP065989.1"/>
</dbReference>
<dbReference type="AlphaFoldDB" id="A0A7T4A0Q6"/>
<dbReference type="EMBL" id="CP065989">
    <property type="protein sequence ID" value="QQB15118.1"/>
    <property type="molecule type" value="Genomic_DNA"/>
</dbReference>
<feature type="chain" id="PRO_5038382403" evidence="1">
    <location>
        <begin position="29"/>
        <end position="445"/>
    </location>
</feature>
<proteinExistence type="predicted"/>
<organism evidence="2 3">
    <name type="scientific">Brevibacterium casei</name>
    <dbReference type="NCBI Taxonomy" id="33889"/>
    <lineage>
        <taxon>Bacteria</taxon>
        <taxon>Bacillati</taxon>
        <taxon>Actinomycetota</taxon>
        <taxon>Actinomycetes</taxon>
        <taxon>Micrococcales</taxon>
        <taxon>Brevibacteriaceae</taxon>
        <taxon>Brevibacterium</taxon>
    </lineage>
</organism>
<dbReference type="Gene3D" id="3.40.190.10">
    <property type="entry name" value="Periplasmic binding protein-like II"/>
    <property type="match status" value="1"/>
</dbReference>
<feature type="signal peptide" evidence="1">
    <location>
        <begin position="1"/>
        <end position="28"/>
    </location>
</feature>
<dbReference type="PROSITE" id="PS51257">
    <property type="entry name" value="PROKAR_LIPOPROTEIN"/>
    <property type="match status" value="1"/>
</dbReference>
<reference evidence="2 3" key="1">
    <citation type="submission" date="2020-12" db="EMBL/GenBank/DDBJ databases">
        <title>FDA dAtabase for Regulatory Grade micrObial Sequences (FDA-ARGOS): Supporting development and validation of Infectious Disease Dx tests.</title>
        <authorList>
            <person name="Sproer C."/>
            <person name="Gronow S."/>
            <person name="Severitt S."/>
            <person name="Schroder I."/>
            <person name="Tallon L."/>
            <person name="Sadzewicz L."/>
            <person name="Zhao X."/>
            <person name="Boylan J."/>
            <person name="Ott S."/>
            <person name="Bowen H."/>
            <person name="Vavikolanu K."/>
            <person name="Mehta A."/>
            <person name="Aluvathingal J."/>
            <person name="Nadendla S."/>
            <person name="Lowell S."/>
            <person name="Myers T."/>
            <person name="Yan Y."/>
            <person name="Sichtig H."/>
        </authorList>
    </citation>
    <scope>NUCLEOTIDE SEQUENCE [LARGE SCALE GENOMIC DNA]</scope>
    <source>
        <strain evidence="2 3">FDAARGOS_990</strain>
    </source>
</reference>
<evidence type="ECO:0000256" key="1">
    <source>
        <dbReference type="SAM" id="SignalP"/>
    </source>
</evidence>
<dbReference type="InterPro" id="IPR006059">
    <property type="entry name" value="SBP"/>
</dbReference>
<gene>
    <name evidence="2" type="ORF">I6H47_03940</name>
</gene>
<dbReference type="SUPFAM" id="SSF53850">
    <property type="entry name" value="Periplasmic binding protein-like II"/>
    <property type="match status" value="1"/>
</dbReference>
<evidence type="ECO:0000313" key="3">
    <source>
        <dbReference type="Proteomes" id="UP000595374"/>
    </source>
</evidence>
<keyword evidence="1" id="KW-0732">Signal</keyword>
<evidence type="ECO:0000313" key="2">
    <source>
        <dbReference type="EMBL" id="QQB15118.1"/>
    </source>
</evidence>
<name>A0A7T4A0Q6_9MICO</name>
<dbReference type="PANTHER" id="PTHR43649:SF30">
    <property type="entry name" value="ABC TRANSPORTER SUBSTRATE-BINDING PROTEIN"/>
    <property type="match status" value="1"/>
</dbReference>
<accession>A0A7T4A0Q6</accession>